<dbReference type="AlphaFoldDB" id="A0A4U6WE11"/>
<keyword evidence="3" id="KW-1185">Reference proteome</keyword>
<accession>A0A4U6WE11</accession>
<protein>
    <submittedName>
        <fullName evidence="2">Uncharacterized protein</fullName>
    </submittedName>
</protein>
<gene>
    <name evidence="2" type="ORF">SEVIR_1G287800v2</name>
</gene>
<evidence type="ECO:0000313" key="2">
    <source>
        <dbReference type="EMBL" id="TKW41040.1"/>
    </source>
</evidence>
<dbReference type="Gramene" id="TKW41040">
    <property type="protein sequence ID" value="TKW41040"/>
    <property type="gene ID" value="SEVIR_1G287800v2"/>
</dbReference>
<name>A0A4U6WE11_SETVI</name>
<feature type="region of interest" description="Disordered" evidence="1">
    <location>
        <begin position="15"/>
        <end position="36"/>
    </location>
</feature>
<organism evidence="2 3">
    <name type="scientific">Setaria viridis</name>
    <name type="common">Green bristlegrass</name>
    <name type="synonym">Setaria italica subsp. viridis</name>
    <dbReference type="NCBI Taxonomy" id="4556"/>
    <lineage>
        <taxon>Eukaryota</taxon>
        <taxon>Viridiplantae</taxon>
        <taxon>Streptophyta</taxon>
        <taxon>Embryophyta</taxon>
        <taxon>Tracheophyta</taxon>
        <taxon>Spermatophyta</taxon>
        <taxon>Magnoliopsida</taxon>
        <taxon>Liliopsida</taxon>
        <taxon>Poales</taxon>
        <taxon>Poaceae</taxon>
        <taxon>PACMAD clade</taxon>
        <taxon>Panicoideae</taxon>
        <taxon>Panicodae</taxon>
        <taxon>Paniceae</taxon>
        <taxon>Cenchrinae</taxon>
        <taxon>Setaria</taxon>
    </lineage>
</organism>
<reference evidence="2" key="1">
    <citation type="submission" date="2019-03" db="EMBL/GenBank/DDBJ databases">
        <title>WGS assembly of Setaria viridis.</title>
        <authorList>
            <person name="Huang P."/>
            <person name="Jenkins J."/>
            <person name="Grimwood J."/>
            <person name="Barry K."/>
            <person name="Healey A."/>
            <person name="Mamidi S."/>
            <person name="Sreedasyam A."/>
            <person name="Shu S."/>
            <person name="Feldman M."/>
            <person name="Wu J."/>
            <person name="Yu Y."/>
            <person name="Chen C."/>
            <person name="Johnson J."/>
            <person name="Rokhsar D."/>
            <person name="Baxter I."/>
            <person name="Schmutz J."/>
            <person name="Brutnell T."/>
            <person name="Kellogg E."/>
        </authorList>
    </citation>
    <scope>NUCLEOTIDE SEQUENCE [LARGE SCALE GENOMIC DNA]</scope>
</reference>
<evidence type="ECO:0000313" key="3">
    <source>
        <dbReference type="Proteomes" id="UP000298652"/>
    </source>
</evidence>
<evidence type="ECO:0000256" key="1">
    <source>
        <dbReference type="SAM" id="MobiDB-lite"/>
    </source>
</evidence>
<dbReference type="Proteomes" id="UP000298652">
    <property type="component" value="Chromosome 1"/>
</dbReference>
<sequence>MAAFFASRAECPGRQRSRRFERQQDLQLQRQHRRPVQRQFIRRSPCLTPYAVTQSSLTSSASCIIGSCRSLPLGYSSSLHQCHTVYCLPWIQVEAAACSIVQLWL</sequence>
<dbReference type="EMBL" id="CM016552">
    <property type="protein sequence ID" value="TKW41040.1"/>
    <property type="molecule type" value="Genomic_DNA"/>
</dbReference>
<proteinExistence type="predicted"/>